<gene>
    <name evidence="1" type="ORF">UFOVP1109_17</name>
    <name evidence="2" type="ORF">UFOVP1473_56</name>
    <name evidence="3" type="ORF">UFOVP1560_8</name>
</gene>
<dbReference type="EMBL" id="LR797056">
    <property type="protein sequence ID" value="CAB4183936.1"/>
    <property type="molecule type" value="Genomic_DNA"/>
</dbReference>
<evidence type="ECO:0000313" key="3">
    <source>
        <dbReference type="EMBL" id="CAB5229758.1"/>
    </source>
</evidence>
<evidence type="ECO:0000313" key="2">
    <source>
        <dbReference type="EMBL" id="CAB4216071.1"/>
    </source>
</evidence>
<evidence type="ECO:0000313" key="1">
    <source>
        <dbReference type="EMBL" id="CAB4183936.1"/>
    </source>
</evidence>
<organism evidence="1">
    <name type="scientific">uncultured Caudovirales phage</name>
    <dbReference type="NCBI Taxonomy" id="2100421"/>
    <lineage>
        <taxon>Viruses</taxon>
        <taxon>Duplodnaviria</taxon>
        <taxon>Heunggongvirae</taxon>
        <taxon>Uroviricota</taxon>
        <taxon>Caudoviricetes</taxon>
        <taxon>Peduoviridae</taxon>
        <taxon>Maltschvirus</taxon>
        <taxon>Maltschvirus maltsch</taxon>
    </lineage>
</organism>
<dbReference type="EMBL" id="LR797433">
    <property type="protein sequence ID" value="CAB4216071.1"/>
    <property type="molecule type" value="Genomic_DNA"/>
</dbReference>
<proteinExistence type="predicted"/>
<accession>A0A6J5QN02</accession>
<sequence>MIETSPVTLRDGRVVCSSCECWRFECEARFVLTKPNNEKRDYLEGIGEKRGETARQELREEMIALHRMKNAL</sequence>
<protein>
    <submittedName>
        <fullName evidence="1">Uncharacterized protein</fullName>
    </submittedName>
</protein>
<dbReference type="EMBL" id="LR798410">
    <property type="protein sequence ID" value="CAB5229758.1"/>
    <property type="molecule type" value="Genomic_DNA"/>
</dbReference>
<dbReference type="InterPro" id="IPR056113">
    <property type="entry name" value="DUF7696"/>
</dbReference>
<name>A0A6J5QN02_9CAUD</name>
<dbReference type="Pfam" id="PF24751">
    <property type="entry name" value="DUF7696"/>
    <property type="match status" value="1"/>
</dbReference>
<reference evidence="1" key="1">
    <citation type="submission" date="2020-05" db="EMBL/GenBank/DDBJ databases">
        <authorList>
            <person name="Chiriac C."/>
            <person name="Salcher M."/>
            <person name="Ghai R."/>
            <person name="Kavagutti S V."/>
        </authorList>
    </citation>
    <scope>NUCLEOTIDE SEQUENCE</scope>
</reference>